<dbReference type="PANTHER" id="PTHR22952">
    <property type="entry name" value="CAMP-RESPONSE ELEMENT BINDING PROTEIN-RELATED"/>
    <property type="match status" value="1"/>
</dbReference>
<name>A0A7D6J8E6_FAGTA</name>
<dbReference type="GO" id="GO:0005634">
    <property type="term" value="C:nucleus"/>
    <property type="evidence" value="ECO:0007669"/>
    <property type="project" value="UniProtKB-SubCell"/>
</dbReference>
<dbReference type="PANTHER" id="PTHR22952:SF446">
    <property type="entry name" value="ABSCISIC ACID-INSENSITIVE 5-LIKE PROTEIN 5-RELATED"/>
    <property type="match status" value="1"/>
</dbReference>
<organism evidence="6">
    <name type="scientific">Fagopyrum tataricum</name>
    <name type="common">Tartarian buckwheat</name>
    <name type="synonym">Polygonum tataricum</name>
    <dbReference type="NCBI Taxonomy" id="62330"/>
    <lineage>
        <taxon>Eukaryota</taxon>
        <taxon>Viridiplantae</taxon>
        <taxon>Streptophyta</taxon>
        <taxon>Embryophyta</taxon>
        <taxon>Tracheophyta</taxon>
        <taxon>Spermatophyta</taxon>
        <taxon>Magnoliopsida</taxon>
        <taxon>eudicotyledons</taxon>
        <taxon>Gunneridae</taxon>
        <taxon>Pentapetalae</taxon>
        <taxon>Caryophyllales</taxon>
        <taxon>Polygonaceae</taxon>
        <taxon>Polygonoideae</taxon>
        <taxon>Fagopyreae</taxon>
        <taxon>Fagopyrum</taxon>
    </lineage>
</organism>
<reference evidence="6" key="1">
    <citation type="submission" date="2019-06" db="EMBL/GenBank/DDBJ databases">
        <title>Sequence submission of three bZIP transcription factors and three protein kinases belonging to the SnRK2 family.</title>
        <authorList>
            <person name="Li Q."/>
        </authorList>
    </citation>
    <scope>NUCLEOTIDE SEQUENCE</scope>
</reference>
<dbReference type="CDD" id="cd14707">
    <property type="entry name" value="bZIP_plant_BZIP46"/>
    <property type="match status" value="1"/>
</dbReference>
<feature type="coiled-coil region" evidence="4">
    <location>
        <begin position="356"/>
        <end position="390"/>
    </location>
</feature>
<protein>
    <submittedName>
        <fullName evidence="6">BZIP5</fullName>
    </submittedName>
</protein>
<evidence type="ECO:0000259" key="5">
    <source>
        <dbReference type="PROSITE" id="PS50217"/>
    </source>
</evidence>
<dbReference type="InterPro" id="IPR046347">
    <property type="entry name" value="bZIP_sf"/>
</dbReference>
<dbReference type="PROSITE" id="PS50217">
    <property type="entry name" value="BZIP"/>
    <property type="match status" value="1"/>
</dbReference>
<dbReference type="GO" id="GO:0003677">
    <property type="term" value="F:DNA binding"/>
    <property type="evidence" value="ECO:0007669"/>
    <property type="project" value="UniProtKB-KW"/>
</dbReference>
<dbReference type="GO" id="GO:0003700">
    <property type="term" value="F:DNA-binding transcription factor activity"/>
    <property type="evidence" value="ECO:0007669"/>
    <property type="project" value="InterPro"/>
</dbReference>
<dbReference type="SMART" id="SM00338">
    <property type="entry name" value="BRLZ"/>
    <property type="match status" value="1"/>
</dbReference>
<dbReference type="PROSITE" id="PS00036">
    <property type="entry name" value="BZIP_BASIC"/>
    <property type="match status" value="1"/>
</dbReference>
<dbReference type="InterPro" id="IPR004827">
    <property type="entry name" value="bZIP"/>
</dbReference>
<keyword evidence="2" id="KW-0238">DNA-binding</keyword>
<evidence type="ECO:0000256" key="2">
    <source>
        <dbReference type="ARBA" id="ARBA00023125"/>
    </source>
</evidence>
<keyword evidence="3" id="KW-0539">Nucleus</keyword>
<keyword evidence="4" id="KW-0175">Coiled coil</keyword>
<sequence length="419" mass="45671">MGSNLNMKCFDDEPPEGNGSGRPSGNFSFPLARQTSIYSLTFDEFQNSLGKEFGSMNMDELMKSIWTAEETLNMASTASISNGGGGVNQGGYIQRQGSLTLPRTISQKTVDEVWRDVSTMPQQATQRQPTLGEITLEEFLLRAGLVREDANSAEKPNPSGLLGELSQADANNTVNSGFAINFQQPSHGVGLIGSNLGGNSVQPQVPLQSPDMVLNVNGAISSQQQQQQLQLQQPPLYPKQSAVSYAPTMGMVSSTQVGCTGIRSGVVGFTNQTTNGNLGQGFGLQGGEMAVAAGSHATMPCHGVLKRNEDTPCVSPAHYGFNGGLRGRKRSNTVEKVIERRQKRMIKNRESAARSRARKQAYTTELEQEVAKLKEEIEDLRTKEVEIKEMFKNQILTMMNEQQCGAKKRCLRRTQTGVW</sequence>
<accession>A0A7D6J8E6</accession>
<proteinExistence type="evidence at transcript level"/>
<feature type="domain" description="BZIP" evidence="5">
    <location>
        <begin position="338"/>
        <end position="389"/>
    </location>
</feature>
<dbReference type="Gene3D" id="1.20.5.170">
    <property type="match status" value="1"/>
</dbReference>
<dbReference type="Pfam" id="PF00170">
    <property type="entry name" value="bZIP_1"/>
    <property type="match status" value="1"/>
</dbReference>
<dbReference type="FunFam" id="1.20.5.170:FF:000036">
    <property type="entry name" value="ABSCISIC ACID-INSENSITIVE 5-like protein 2"/>
    <property type="match status" value="1"/>
</dbReference>
<evidence type="ECO:0000313" key="6">
    <source>
        <dbReference type="EMBL" id="QLL22060.1"/>
    </source>
</evidence>
<dbReference type="SUPFAM" id="SSF57959">
    <property type="entry name" value="Leucine zipper domain"/>
    <property type="match status" value="1"/>
</dbReference>
<comment type="subcellular location">
    <subcellularLocation>
        <location evidence="1">Nucleus</location>
    </subcellularLocation>
</comment>
<dbReference type="SMR" id="A0A7D6J8E6"/>
<evidence type="ECO:0000256" key="3">
    <source>
        <dbReference type="ARBA" id="ARBA00023242"/>
    </source>
</evidence>
<dbReference type="GO" id="GO:0045893">
    <property type="term" value="P:positive regulation of DNA-templated transcription"/>
    <property type="evidence" value="ECO:0007669"/>
    <property type="project" value="InterPro"/>
</dbReference>
<dbReference type="AlphaFoldDB" id="A0A7D6J8E6"/>
<evidence type="ECO:0000256" key="1">
    <source>
        <dbReference type="ARBA" id="ARBA00004123"/>
    </source>
</evidence>
<evidence type="ECO:0000256" key="4">
    <source>
        <dbReference type="SAM" id="Coils"/>
    </source>
</evidence>
<gene>
    <name evidence="6" type="primary">bZIP5</name>
</gene>
<dbReference type="InterPro" id="IPR043452">
    <property type="entry name" value="BZIP46-like"/>
</dbReference>
<dbReference type="EMBL" id="MN120687">
    <property type="protein sequence ID" value="QLL22060.1"/>
    <property type="molecule type" value="mRNA"/>
</dbReference>